<evidence type="ECO:0000259" key="16">
    <source>
        <dbReference type="Pfam" id="PF00849"/>
    </source>
</evidence>
<dbReference type="PANTHER" id="PTHR21600:SF91">
    <property type="entry name" value="DUAL-SPECIFICITY RNA PSEUDOURIDINE SYNTHASE RLUA"/>
    <property type="match status" value="1"/>
</dbReference>
<organism evidence="17 18">
    <name type="scientific">Rheinheimera tilapiae</name>
    <dbReference type="NCBI Taxonomy" id="875043"/>
    <lineage>
        <taxon>Bacteria</taxon>
        <taxon>Pseudomonadati</taxon>
        <taxon>Pseudomonadota</taxon>
        <taxon>Gammaproteobacteria</taxon>
        <taxon>Chromatiales</taxon>
        <taxon>Chromatiaceae</taxon>
        <taxon>Rheinheimera</taxon>
    </lineage>
</organism>
<evidence type="ECO:0000256" key="5">
    <source>
        <dbReference type="ARBA" id="ARBA00036184"/>
    </source>
</evidence>
<comment type="catalytic activity">
    <reaction evidence="6">
        <text>uridine(746) in 23S rRNA = pseudouridine(746) in 23S rRNA</text>
        <dbReference type="Rhea" id="RHEA:42548"/>
        <dbReference type="Rhea" id="RHEA-COMP:10109"/>
        <dbReference type="Rhea" id="RHEA-COMP:10110"/>
        <dbReference type="ChEBI" id="CHEBI:65314"/>
        <dbReference type="ChEBI" id="CHEBI:65315"/>
        <dbReference type="EC" id="5.4.99.29"/>
    </reaction>
</comment>
<dbReference type="Proteomes" id="UP001589813">
    <property type="component" value="Unassembled WGS sequence"/>
</dbReference>
<dbReference type="InterPro" id="IPR006145">
    <property type="entry name" value="PsdUridine_synth_RsuA/RluA"/>
</dbReference>
<evidence type="ECO:0000256" key="6">
    <source>
        <dbReference type="ARBA" id="ARBA00036916"/>
    </source>
</evidence>
<dbReference type="EMBL" id="JBHLXP010000001">
    <property type="protein sequence ID" value="MFC0048274.1"/>
    <property type="molecule type" value="Genomic_DNA"/>
</dbReference>
<evidence type="ECO:0000256" key="12">
    <source>
        <dbReference type="ARBA" id="ARBA00042372"/>
    </source>
</evidence>
<dbReference type="PROSITE" id="PS01129">
    <property type="entry name" value="PSI_RLU"/>
    <property type="match status" value="1"/>
</dbReference>
<dbReference type="SUPFAM" id="SSF55120">
    <property type="entry name" value="Pseudouridine synthase"/>
    <property type="match status" value="1"/>
</dbReference>
<sequence>MSDAFIYQPPGAPWPKILYQDKDLLVVEKPSGLLSNPGRGDHLQDSVQQRLAQQFSPLYLIHRLDMATSGLMVFALRKKAEVALKQQFASRLVEKTYLARVAGIPPVSAGLIDLPLAASPQYSPGLAPRHQICHERGKTAQTFYRLLWQDQASALLQLKPITGRSHQLRVHLASLGHPILGDAIYATQDQQQAATRLLLHATELTFSHPYSGERLQFVCPPELPEFGPNKLPPLFSAEQMLCVSTGFVAR</sequence>
<evidence type="ECO:0000256" key="13">
    <source>
        <dbReference type="ARBA" id="ARBA00042844"/>
    </source>
</evidence>
<dbReference type="GO" id="GO:0016853">
    <property type="term" value="F:isomerase activity"/>
    <property type="evidence" value="ECO:0007669"/>
    <property type="project" value="UniProtKB-KW"/>
</dbReference>
<evidence type="ECO:0000256" key="14">
    <source>
        <dbReference type="ARBA" id="ARBA00042883"/>
    </source>
</evidence>
<gene>
    <name evidence="17" type="ORF">ACFFJP_08235</name>
</gene>
<proteinExistence type="inferred from homology"/>
<dbReference type="InterPro" id="IPR006224">
    <property type="entry name" value="PsdUridine_synth_RluA-like_CS"/>
</dbReference>
<evidence type="ECO:0000256" key="11">
    <source>
        <dbReference type="ARBA" id="ARBA00041266"/>
    </source>
</evidence>
<evidence type="ECO:0000256" key="10">
    <source>
        <dbReference type="ARBA" id="ARBA00039988"/>
    </source>
</evidence>
<comment type="function">
    <text evidence="7">Dual specificity enzyme that catalyzes the synthesis of pseudouridine from uracil-746 in 23S ribosomal RNA and from uracil-32 in the anticodon stem and loop of transfer RNAs.</text>
</comment>
<feature type="domain" description="Pseudouridine synthase RsuA/RluA-like" evidence="16">
    <location>
        <begin position="23"/>
        <end position="174"/>
    </location>
</feature>
<evidence type="ECO:0000256" key="4">
    <source>
        <dbReference type="ARBA" id="ARBA00023235"/>
    </source>
</evidence>
<dbReference type="InterPro" id="IPR020103">
    <property type="entry name" value="PsdUridine_synth_cat_dom_sf"/>
</dbReference>
<keyword evidence="2" id="KW-0698">rRNA processing</keyword>
<evidence type="ECO:0000256" key="2">
    <source>
        <dbReference type="ARBA" id="ARBA00022552"/>
    </source>
</evidence>
<evidence type="ECO:0000256" key="15">
    <source>
        <dbReference type="ARBA" id="ARBA00043143"/>
    </source>
</evidence>
<evidence type="ECO:0000256" key="8">
    <source>
        <dbReference type="ARBA" id="ARBA00038944"/>
    </source>
</evidence>
<comment type="catalytic activity">
    <reaction evidence="5">
        <text>uridine(32) in tRNA = pseudouridine(32) in tRNA</text>
        <dbReference type="Rhea" id="RHEA:42544"/>
        <dbReference type="Rhea" id="RHEA-COMP:10107"/>
        <dbReference type="Rhea" id="RHEA-COMP:10108"/>
        <dbReference type="ChEBI" id="CHEBI:65314"/>
        <dbReference type="ChEBI" id="CHEBI:65315"/>
        <dbReference type="EC" id="5.4.99.28"/>
    </reaction>
</comment>
<keyword evidence="4 17" id="KW-0413">Isomerase</keyword>
<evidence type="ECO:0000256" key="7">
    <source>
        <dbReference type="ARBA" id="ARBA00037305"/>
    </source>
</evidence>
<keyword evidence="18" id="KW-1185">Reference proteome</keyword>
<evidence type="ECO:0000256" key="3">
    <source>
        <dbReference type="ARBA" id="ARBA00022694"/>
    </source>
</evidence>
<keyword evidence="3" id="KW-0819">tRNA processing</keyword>
<dbReference type="CDD" id="cd02869">
    <property type="entry name" value="PseudoU_synth_RluA_like"/>
    <property type="match status" value="1"/>
</dbReference>
<dbReference type="RefSeq" id="WP_377242304.1">
    <property type="nucleotide sequence ID" value="NZ_JBHLXP010000001.1"/>
</dbReference>
<name>A0ABV6BBM7_9GAMM</name>
<evidence type="ECO:0000313" key="18">
    <source>
        <dbReference type="Proteomes" id="UP001589813"/>
    </source>
</evidence>
<comment type="similarity">
    <text evidence="1">Belongs to the pseudouridine synthase RluA family.</text>
</comment>
<accession>A0ABV6BBM7</accession>
<protein>
    <recommendedName>
        <fullName evidence="10">Dual-specificity RNA pseudouridine synthase RluA</fullName>
        <ecNumber evidence="8">5.4.99.28</ecNumber>
        <ecNumber evidence="9">5.4.99.29</ecNumber>
    </recommendedName>
    <alternativeName>
        <fullName evidence="11">23S rRNA pseudouridine(746) synthase</fullName>
    </alternativeName>
    <alternativeName>
        <fullName evidence="14">Ribosomal large subunit pseudouridine synthase A</fullName>
    </alternativeName>
    <alternativeName>
        <fullName evidence="13">rRNA pseudouridylate synthase A</fullName>
    </alternativeName>
    <alternativeName>
        <fullName evidence="15">rRNA-uridine isomerase A</fullName>
    </alternativeName>
    <alternativeName>
        <fullName evidence="12">tRNA pseudouridine(32) synthase</fullName>
    </alternativeName>
</protein>
<evidence type="ECO:0000256" key="9">
    <source>
        <dbReference type="ARBA" id="ARBA00038945"/>
    </source>
</evidence>
<evidence type="ECO:0000313" key="17">
    <source>
        <dbReference type="EMBL" id="MFC0048274.1"/>
    </source>
</evidence>
<dbReference type="EC" id="5.4.99.28" evidence="8"/>
<dbReference type="Pfam" id="PF00849">
    <property type="entry name" value="PseudoU_synth_2"/>
    <property type="match status" value="1"/>
</dbReference>
<reference evidence="17 18" key="1">
    <citation type="submission" date="2024-09" db="EMBL/GenBank/DDBJ databases">
        <authorList>
            <person name="Sun Q."/>
            <person name="Mori K."/>
        </authorList>
    </citation>
    <scope>NUCLEOTIDE SEQUENCE [LARGE SCALE GENOMIC DNA]</scope>
    <source>
        <strain evidence="17 18">KCTC 23315</strain>
    </source>
</reference>
<dbReference type="Gene3D" id="3.30.2350.10">
    <property type="entry name" value="Pseudouridine synthase"/>
    <property type="match status" value="1"/>
</dbReference>
<evidence type="ECO:0000256" key="1">
    <source>
        <dbReference type="ARBA" id="ARBA00010876"/>
    </source>
</evidence>
<dbReference type="PANTHER" id="PTHR21600">
    <property type="entry name" value="MITOCHONDRIAL RNA PSEUDOURIDINE SYNTHASE"/>
    <property type="match status" value="1"/>
</dbReference>
<dbReference type="InterPro" id="IPR050188">
    <property type="entry name" value="RluA_PseudoU_synthase"/>
</dbReference>
<comment type="caution">
    <text evidence="17">The sequence shown here is derived from an EMBL/GenBank/DDBJ whole genome shotgun (WGS) entry which is preliminary data.</text>
</comment>
<dbReference type="EC" id="5.4.99.29" evidence="9"/>